<organism evidence="1 2">
    <name type="scientific">Culter alburnus</name>
    <name type="common">Topmouth culter</name>
    <dbReference type="NCBI Taxonomy" id="194366"/>
    <lineage>
        <taxon>Eukaryota</taxon>
        <taxon>Metazoa</taxon>
        <taxon>Chordata</taxon>
        <taxon>Craniata</taxon>
        <taxon>Vertebrata</taxon>
        <taxon>Euteleostomi</taxon>
        <taxon>Actinopterygii</taxon>
        <taxon>Neopterygii</taxon>
        <taxon>Teleostei</taxon>
        <taxon>Ostariophysi</taxon>
        <taxon>Cypriniformes</taxon>
        <taxon>Xenocyprididae</taxon>
        <taxon>Xenocypridinae</taxon>
        <taxon>Culter</taxon>
    </lineage>
</organism>
<comment type="caution">
    <text evidence="1">The sequence shown here is derived from an EMBL/GenBank/DDBJ whole genome shotgun (WGS) entry which is preliminary data.</text>
</comment>
<gene>
    <name evidence="1" type="ORF">ABG768_018942</name>
</gene>
<dbReference type="Proteomes" id="UP001479290">
    <property type="component" value="Unassembled WGS sequence"/>
</dbReference>
<proteinExistence type="predicted"/>
<dbReference type="PANTHER" id="PTHR33053:SF9">
    <property type="entry name" value="AGAP000105-PA"/>
    <property type="match status" value="1"/>
</dbReference>
<dbReference type="EMBL" id="JAWDJR010000003">
    <property type="protein sequence ID" value="KAK9977121.1"/>
    <property type="molecule type" value="Genomic_DNA"/>
</dbReference>
<evidence type="ECO:0000313" key="2">
    <source>
        <dbReference type="Proteomes" id="UP001479290"/>
    </source>
</evidence>
<accession>A0AAW2ATP1</accession>
<protein>
    <submittedName>
        <fullName evidence="1">Uncharacterized protein</fullName>
    </submittedName>
</protein>
<reference evidence="1 2" key="1">
    <citation type="submission" date="2024-05" db="EMBL/GenBank/DDBJ databases">
        <title>A high-quality chromosomal-level genome assembly of Topmouth culter (Culter alburnus).</title>
        <authorList>
            <person name="Zhao H."/>
        </authorList>
    </citation>
    <scope>NUCLEOTIDE SEQUENCE [LARGE SCALE GENOMIC DNA]</scope>
    <source>
        <strain evidence="1">CATC2023</strain>
        <tissue evidence="1">Muscle</tissue>
    </source>
</reference>
<keyword evidence="2" id="KW-1185">Reference proteome</keyword>
<name>A0AAW2ATP1_CULAL</name>
<dbReference type="PANTHER" id="PTHR33053">
    <property type="entry name" value="PROTEIN, PUTATIVE-RELATED"/>
    <property type="match status" value="1"/>
</dbReference>
<sequence length="196" mass="22872">MCFLVSPTLVKKHSEYARCLLSYFVSRGRELYGNEFIVYNVHSELHIADDAVHFNGLDNCSAFKFETYLHSVKKMVRSGTHPLTQIANRIEERCASTLENKDRQTKKSKDRAFILDSDNGCEITNDVEKDGQVLCRIYRNPALLFMEPCHSFLLGVYSYIRKQTTMRWIPKKRIEKRAIKIENEETVTFMAILHQQ</sequence>
<evidence type="ECO:0000313" key="1">
    <source>
        <dbReference type="EMBL" id="KAK9977121.1"/>
    </source>
</evidence>
<dbReference type="AlphaFoldDB" id="A0AAW2ATP1"/>